<evidence type="ECO:0000256" key="3">
    <source>
        <dbReference type="SAM" id="MobiDB-lite"/>
    </source>
</evidence>
<dbReference type="Gene3D" id="2.60.40.790">
    <property type="match status" value="1"/>
</dbReference>
<evidence type="ECO:0000256" key="2">
    <source>
        <dbReference type="RuleBase" id="RU003616"/>
    </source>
</evidence>
<evidence type="ECO:0000256" key="1">
    <source>
        <dbReference type="PROSITE-ProRule" id="PRU00285"/>
    </source>
</evidence>
<dbReference type="CDD" id="cd06464">
    <property type="entry name" value="ACD_sHsps-like"/>
    <property type="match status" value="1"/>
</dbReference>
<comment type="caution">
    <text evidence="5">The sequence shown here is derived from an EMBL/GenBank/DDBJ whole genome shotgun (WGS) entry which is preliminary data.</text>
</comment>
<evidence type="ECO:0000313" key="5">
    <source>
        <dbReference type="EMBL" id="TWT64276.1"/>
    </source>
</evidence>
<feature type="domain" description="SHSP" evidence="4">
    <location>
        <begin position="25"/>
        <end position="136"/>
    </location>
</feature>
<dbReference type="AlphaFoldDB" id="A0A5C5XM46"/>
<dbReference type="Proteomes" id="UP000316095">
    <property type="component" value="Unassembled WGS sequence"/>
</dbReference>
<accession>A0A5C5XM46</accession>
<dbReference type="SUPFAM" id="SSF49764">
    <property type="entry name" value="HSP20-like chaperones"/>
    <property type="match status" value="1"/>
</dbReference>
<evidence type="ECO:0000313" key="6">
    <source>
        <dbReference type="Proteomes" id="UP000316095"/>
    </source>
</evidence>
<sequence length="137" mass="15156">MSDQTQITNTQSDRCCSTHEVPEATHRAATRPRTDIRETETGFLLQVDMPGIDESTAEITVEKNVLTITGTAHLYQPEGFEKVYNESDQRHYERVFRLPEDVDSTALSASVKNGVLTVSIPKSKAALPVRVPINAGK</sequence>
<dbReference type="EMBL" id="SJPG01000001">
    <property type="protein sequence ID" value="TWT64276.1"/>
    <property type="molecule type" value="Genomic_DNA"/>
</dbReference>
<dbReference type="PANTHER" id="PTHR11527">
    <property type="entry name" value="HEAT-SHOCK PROTEIN 20 FAMILY MEMBER"/>
    <property type="match status" value="1"/>
</dbReference>
<dbReference type="PROSITE" id="PS01031">
    <property type="entry name" value="SHSP"/>
    <property type="match status" value="1"/>
</dbReference>
<dbReference type="Pfam" id="PF00011">
    <property type="entry name" value="HSP20"/>
    <property type="match status" value="1"/>
</dbReference>
<name>A0A5C5XM46_9PLAN</name>
<evidence type="ECO:0000259" key="4">
    <source>
        <dbReference type="PROSITE" id="PS01031"/>
    </source>
</evidence>
<dbReference type="InterPro" id="IPR002068">
    <property type="entry name" value="A-crystallin/Hsp20_dom"/>
</dbReference>
<reference evidence="5 6" key="1">
    <citation type="submission" date="2019-02" db="EMBL/GenBank/DDBJ databases">
        <title>Deep-cultivation of Planctomycetes and their phenomic and genomic characterization uncovers novel biology.</title>
        <authorList>
            <person name="Wiegand S."/>
            <person name="Jogler M."/>
            <person name="Boedeker C."/>
            <person name="Pinto D."/>
            <person name="Vollmers J."/>
            <person name="Rivas-Marin E."/>
            <person name="Kohn T."/>
            <person name="Peeters S.H."/>
            <person name="Heuer A."/>
            <person name="Rast P."/>
            <person name="Oberbeckmann S."/>
            <person name="Bunk B."/>
            <person name="Jeske O."/>
            <person name="Meyerdierks A."/>
            <person name="Storesund J.E."/>
            <person name="Kallscheuer N."/>
            <person name="Luecker S."/>
            <person name="Lage O.M."/>
            <person name="Pohl T."/>
            <person name="Merkel B.J."/>
            <person name="Hornburger P."/>
            <person name="Mueller R.-W."/>
            <person name="Bruemmer F."/>
            <person name="Labrenz M."/>
            <person name="Spormann A.M."/>
            <person name="Op Den Camp H."/>
            <person name="Overmann J."/>
            <person name="Amann R."/>
            <person name="Jetten M.S.M."/>
            <person name="Mascher T."/>
            <person name="Medema M.H."/>
            <person name="Devos D.P."/>
            <person name="Kaster A.-K."/>
            <person name="Ovreas L."/>
            <person name="Rohde M."/>
            <person name="Galperin M.Y."/>
            <person name="Jogler C."/>
        </authorList>
    </citation>
    <scope>NUCLEOTIDE SEQUENCE [LARGE SCALE GENOMIC DNA]</scope>
    <source>
        <strain evidence="5 6">Pan54</strain>
    </source>
</reference>
<dbReference type="InterPro" id="IPR008978">
    <property type="entry name" value="HSP20-like_chaperone"/>
</dbReference>
<organism evidence="5 6">
    <name type="scientific">Rubinisphaera italica</name>
    <dbReference type="NCBI Taxonomy" id="2527969"/>
    <lineage>
        <taxon>Bacteria</taxon>
        <taxon>Pseudomonadati</taxon>
        <taxon>Planctomycetota</taxon>
        <taxon>Planctomycetia</taxon>
        <taxon>Planctomycetales</taxon>
        <taxon>Planctomycetaceae</taxon>
        <taxon>Rubinisphaera</taxon>
    </lineage>
</organism>
<dbReference type="OrthoDB" id="9792695at2"/>
<dbReference type="RefSeq" id="WP_146506000.1">
    <property type="nucleotide sequence ID" value="NZ_SJPG01000001.1"/>
</dbReference>
<feature type="compositionally biased region" description="Polar residues" evidence="3">
    <location>
        <begin position="1"/>
        <end position="15"/>
    </location>
</feature>
<gene>
    <name evidence="5" type="primary">hspA_5</name>
    <name evidence="5" type="ORF">Pan54_50380</name>
</gene>
<feature type="region of interest" description="Disordered" evidence="3">
    <location>
        <begin position="1"/>
        <end position="37"/>
    </location>
</feature>
<feature type="compositionally biased region" description="Basic and acidic residues" evidence="3">
    <location>
        <begin position="16"/>
        <end position="37"/>
    </location>
</feature>
<protein>
    <submittedName>
        <fullName evidence="5">Spore protein SP21</fullName>
    </submittedName>
</protein>
<keyword evidence="6" id="KW-1185">Reference proteome</keyword>
<proteinExistence type="inferred from homology"/>
<comment type="similarity">
    <text evidence="1 2">Belongs to the small heat shock protein (HSP20) family.</text>
</comment>
<dbReference type="InterPro" id="IPR031107">
    <property type="entry name" value="Small_HSP"/>
</dbReference>